<sequence>MNANFSIEDFEDPAFDPFMEDGLVFGDHLDPYEKIARMRQQGAVHKIEYRQLMGLYPDITMPADAQHYCVFGYDEVAQVLGDPATFGNHAYKYNIGISFGNSISTMDAPEHPRFRRIFQKAFLPQTVAAWGESLVDPVVHELMDKFVARGEADLVQEFTLHYPFHIIYRQLALPPEDVEVFHKLAIAQTVVSVDIEHGTEASRKLGAYFTRLVAQRRENPGDDLISSLALAEVDGERLPENILISFLRQLVNAAGDTTYRATSVLLTGLLNNPEQLEAIRLDRSLIPQAIEEALRWDGPVLMQSRFARQDVTLGGVDIAAGSFIDVVAGSANRDERKFPDPDTFNIFRKPQHRHFAFAFGPHVCIGQHLARVEMTRALTAILDGMPNLRLDPDKPAPQVRGTMMRVPHSIHVKFG</sequence>
<dbReference type="PANTHER" id="PTHR46696">
    <property type="entry name" value="P450, PUTATIVE (EUROFUNG)-RELATED"/>
    <property type="match status" value="1"/>
</dbReference>
<dbReference type="Gene3D" id="1.10.630.10">
    <property type="entry name" value="Cytochrome P450"/>
    <property type="match status" value="1"/>
</dbReference>
<proteinExistence type="inferred from homology"/>
<name>A0ABY9FP03_9PSED</name>
<gene>
    <name evidence="2" type="ORF">PSH67_19660</name>
</gene>
<dbReference type="InterPro" id="IPR002397">
    <property type="entry name" value="Cyt_P450_B"/>
</dbReference>
<dbReference type="SUPFAM" id="SSF48264">
    <property type="entry name" value="Cytochrome P450"/>
    <property type="match status" value="1"/>
</dbReference>
<reference evidence="2 3" key="1">
    <citation type="submission" date="2023-02" db="EMBL/GenBank/DDBJ databases">
        <title>Evolution of Hrp T3SS in non-pathogenic Pseudomonas fluorescens.</title>
        <authorList>
            <person name="Liao K."/>
            <person name="Wei H."/>
            <person name="Gu Y."/>
        </authorList>
    </citation>
    <scope>NUCLEOTIDE SEQUENCE [LARGE SCALE GENOMIC DNA]</scope>
    <source>
        <strain evidence="2 3">FP2043</strain>
    </source>
</reference>
<evidence type="ECO:0000256" key="1">
    <source>
        <dbReference type="ARBA" id="ARBA00010617"/>
    </source>
</evidence>
<protein>
    <submittedName>
        <fullName evidence="2">Cytochrome P450</fullName>
    </submittedName>
</protein>
<dbReference type="InterPro" id="IPR001128">
    <property type="entry name" value="Cyt_P450"/>
</dbReference>
<comment type="similarity">
    <text evidence="1">Belongs to the cytochrome P450 family.</text>
</comment>
<dbReference type="PRINTS" id="PR00359">
    <property type="entry name" value="BP450"/>
</dbReference>
<dbReference type="Pfam" id="PF00067">
    <property type="entry name" value="p450"/>
    <property type="match status" value="1"/>
</dbReference>
<dbReference type="PANTHER" id="PTHR46696:SF3">
    <property type="entry name" value="PULCHERRIMINIC ACID SYNTHASE"/>
    <property type="match status" value="1"/>
</dbReference>
<dbReference type="RefSeq" id="WP_141606858.1">
    <property type="nucleotide sequence ID" value="NZ_CP117450.1"/>
</dbReference>
<evidence type="ECO:0000313" key="3">
    <source>
        <dbReference type="Proteomes" id="UP001236748"/>
    </source>
</evidence>
<organism evidence="2 3">
    <name type="scientific">Pseudomonas lurida</name>
    <dbReference type="NCBI Taxonomy" id="244566"/>
    <lineage>
        <taxon>Bacteria</taxon>
        <taxon>Pseudomonadati</taxon>
        <taxon>Pseudomonadota</taxon>
        <taxon>Gammaproteobacteria</taxon>
        <taxon>Pseudomonadales</taxon>
        <taxon>Pseudomonadaceae</taxon>
        <taxon>Pseudomonas</taxon>
    </lineage>
</organism>
<dbReference type="Proteomes" id="UP001236748">
    <property type="component" value="Chromosome"/>
</dbReference>
<dbReference type="CDD" id="cd20629">
    <property type="entry name" value="P450_pinF1-like"/>
    <property type="match status" value="1"/>
</dbReference>
<dbReference type="EMBL" id="CP117450">
    <property type="protein sequence ID" value="WLH05049.1"/>
    <property type="molecule type" value="Genomic_DNA"/>
</dbReference>
<accession>A0ABY9FP03</accession>
<keyword evidence="3" id="KW-1185">Reference proteome</keyword>
<evidence type="ECO:0000313" key="2">
    <source>
        <dbReference type="EMBL" id="WLH05049.1"/>
    </source>
</evidence>
<dbReference type="InterPro" id="IPR036396">
    <property type="entry name" value="Cyt_P450_sf"/>
</dbReference>